<dbReference type="Proteomes" id="UP001143747">
    <property type="component" value="Unassembled WGS sequence"/>
</dbReference>
<dbReference type="PANTHER" id="PTHR12697:SF5">
    <property type="entry name" value="DEOXYHYPUSINE HYDROXYLASE"/>
    <property type="match status" value="1"/>
</dbReference>
<dbReference type="InterPro" id="IPR011989">
    <property type="entry name" value="ARM-like"/>
</dbReference>
<reference evidence="1" key="1">
    <citation type="submission" date="2022-01" db="EMBL/GenBank/DDBJ databases">
        <title>Draft genome of Methanogenium marinum DSM 15558.</title>
        <authorList>
            <person name="Chen S.-C."/>
            <person name="You Y.-T."/>
        </authorList>
    </citation>
    <scope>NUCLEOTIDE SEQUENCE</scope>
    <source>
        <strain evidence="1">DSM 15558</strain>
    </source>
</reference>
<dbReference type="PANTHER" id="PTHR12697">
    <property type="entry name" value="PBS LYASE HEAT-LIKE PROTEIN"/>
    <property type="match status" value="1"/>
</dbReference>
<organism evidence="1 2">
    <name type="scientific">Methanogenium marinum</name>
    <dbReference type="NCBI Taxonomy" id="348610"/>
    <lineage>
        <taxon>Archaea</taxon>
        <taxon>Methanobacteriati</taxon>
        <taxon>Methanobacteriota</taxon>
        <taxon>Stenosarchaea group</taxon>
        <taxon>Methanomicrobia</taxon>
        <taxon>Methanomicrobiales</taxon>
        <taxon>Methanomicrobiaceae</taxon>
        <taxon>Methanogenium</taxon>
    </lineage>
</organism>
<proteinExistence type="predicted"/>
<dbReference type="GO" id="GO:0016491">
    <property type="term" value="F:oxidoreductase activity"/>
    <property type="evidence" value="ECO:0007669"/>
    <property type="project" value="TreeGrafter"/>
</dbReference>
<evidence type="ECO:0000313" key="2">
    <source>
        <dbReference type="Proteomes" id="UP001143747"/>
    </source>
</evidence>
<keyword evidence="2" id="KW-1185">Reference proteome</keyword>
<dbReference type="AlphaFoldDB" id="A0A9Q4KTG6"/>
<accession>A0A9Q4KTG6</accession>
<dbReference type="SUPFAM" id="SSF48371">
    <property type="entry name" value="ARM repeat"/>
    <property type="match status" value="1"/>
</dbReference>
<name>A0A9Q4KTG6_9EURY</name>
<dbReference type="Pfam" id="PF13646">
    <property type="entry name" value="HEAT_2"/>
    <property type="match status" value="1"/>
</dbReference>
<dbReference type="InterPro" id="IPR016024">
    <property type="entry name" value="ARM-type_fold"/>
</dbReference>
<dbReference type="EMBL" id="JAKELO010000002">
    <property type="protein sequence ID" value="MDE4907687.1"/>
    <property type="molecule type" value="Genomic_DNA"/>
</dbReference>
<dbReference type="RefSeq" id="WP_274924335.1">
    <property type="nucleotide sequence ID" value="NZ_JAKELO010000002.1"/>
</dbReference>
<comment type="caution">
    <text evidence="1">The sequence shown here is derived from an EMBL/GenBank/DDBJ whole genome shotgun (WGS) entry which is preliminary data.</text>
</comment>
<evidence type="ECO:0000313" key="1">
    <source>
        <dbReference type="EMBL" id="MDE4907687.1"/>
    </source>
</evidence>
<dbReference type="Gene3D" id="1.25.10.10">
    <property type="entry name" value="Leucine-rich Repeat Variant"/>
    <property type="match status" value="1"/>
</dbReference>
<gene>
    <name evidence="1" type="ORF">L0665_03550</name>
</gene>
<sequence>MSEEVQKETGNRVSQLTDVLLGNDTYRSLQAMDSLSEIGMPAVAPLMELLTTGNNNVRWRSAMALARVGTHSVEPLIEVATTRDESIRNPAIWALAEIGTPKAVEPLVSIMQKEESECCRILTAAALLKINDPAGIDAVNREYERFGEEFRGRVTEAFVGS</sequence>
<protein>
    <submittedName>
        <fullName evidence="1">HEAT repeat domain-containing protein</fullName>
    </submittedName>
</protein>